<organism evidence="6 7">
    <name type="scientific">Penicillium italicum</name>
    <name type="common">Blue mold</name>
    <dbReference type="NCBI Taxonomy" id="40296"/>
    <lineage>
        <taxon>Eukaryota</taxon>
        <taxon>Fungi</taxon>
        <taxon>Dikarya</taxon>
        <taxon>Ascomycota</taxon>
        <taxon>Pezizomycotina</taxon>
        <taxon>Eurotiomycetes</taxon>
        <taxon>Eurotiomycetidae</taxon>
        <taxon>Eurotiales</taxon>
        <taxon>Aspergillaceae</taxon>
        <taxon>Penicillium</taxon>
    </lineage>
</organism>
<dbReference type="Proteomes" id="UP000030104">
    <property type="component" value="Unassembled WGS sequence"/>
</dbReference>
<protein>
    <recommendedName>
        <fullName evidence="5">Zn(2)-C6 fungal-type domain-containing protein</fullName>
    </recommendedName>
</protein>
<evidence type="ECO:0000256" key="2">
    <source>
        <dbReference type="ARBA" id="ARBA00023125"/>
    </source>
</evidence>
<dbReference type="PhylomeDB" id="A0A0A2KS45"/>
<evidence type="ECO:0000313" key="6">
    <source>
        <dbReference type="EMBL" id="KGO67165.1"/>
    </source>
</evidence>
<dbReference type="PANTHER" id="PTHR31668:SF24">
    <property type="entry name" value="TRANSCRIPTION FACTOR, PUTATIVE-RELATED"/>
    <property type="match status" value="1"/>
</dbReference>
<keyword evidence="2" id="KW-0238">DNA-binding</keyword>
<dbReference type="PANTHER" id="PTHR31668">
    <property type="entry name" value="GLUCOSE TRANSPORT TRANSCRIPTION REGULATOR RGT1-RELATED-RELATED"/>
    <property type="match status" value="1"/>
</dbReference>
<feature type="domain" description="Zn(2)-C6 fungal-type" evidence="5">
    <location>
        <begin position="9"/>
        <end position="39"/>
    </location>
</feature>
<evidence type="ECO:0000256" key="3">
    <source>
        <dbReference type="ARBA" id="ARBA00023163"/>
    </source>
</evidence>
<dbReference type="EMBL" id="JQGA01001317">
    <property type="protein sequence ID" value="KGO67165.1"/>
    <property type="molecule type" value="Genomic_DNA"/>
</dbReference>
<evidence type="ECO:0000256" key="1">
    <source>
        <dbReference type="ARBA" id="ARBA00023015"/>
    </source>
</evidence>
<proteinExistence type="predicted"/>
<dbReference type="HOGENOM" id="CLU_036113_0_0_1"/>
<dbReference type="InterPro" id="IPR050797">
    <property type="entry name" value="Carb_Metab_Trans_Reg"/>
</dbReference>
<accession>A0A0A2KS45</accession>
<dbReference type="InterPro" id="IPR001138">
    <property type="entry name" value="Zn2Cys6_DnaBD"/>
</dbReference>
<keyword evidence="3" id="KW-0804">Transcription</keyword>
<dbReference type="GO" id="GO:0000981">
    <property type="term" value="F:DNA-binding transcription factor activity, RNA polymerase II-specific"/>
    <property type="evidence" value="ECO:0007669"/>
    <property type="project" value="InterPro"/>
</dbReference>
<evidence type="ECO:0000256" key="4">
    <source>
        <dbReference type="ARBA" id="ARBA00023242"/>
    </source>
</evidence>
<dbReference type="OMA" id="CEAGHLM"/>
<dbReference type="GO" id="GO:0003677">
    <property type="term" value="F:DNA binding"/>
    <property type="evidence" value="ECO:0007669"/>
    <property type="project" value="UniProtKB-KW"/>
</dbReference>
<dbReference type="InterPro" id="IPR036864">
    <property type="entry name" value="Zn2-C6_fun-type_DNA-bd_sf"/>
</dbReference>
<dbReference type="OrthoDB" id="4137815at2759"/>
<evidence type="ECO:0000259" key="5">
    <source>
        <dbReference type="PROSITE" id="PS00463"/>
    </source>
</evidence>
<reference evidence="6 7" key="1">
    <citation type="journal article" date="2015" name="Mol. Plant Microbe Interact.">
        <title>Genome, transcriptome, and functional analyses of Penicillium expansum provide new insights into secondary metabolism and pathogenicity.</title>
        <authorList>
            <person name="Ballester A.R."/>
            <person name="Marcet-Houben M."/>
            <person name="Levin E."/>
            <person name="Sela N."/>
            <person name="Selma-Lazaro C."/>
            <person name="Carmona L."/>
            <person name="Wisniewski M."/>
            <person name="Droby S."/>
            <person name="Gonzalez-Candelas L."/>
            <person name="Gabaldon T."/>
        </authorList>
    </citation>
    <scope>NUCLEOTIDE SEQUENCE [LARGE SCALE GENOMIC DNA]</scope>
    <source>
        <strain evidence="6 7">PHI-1</strain>
    </source>
</reference>
<dbReference type="GO" id="GO:0008270">
    <property type="term" value="F:zinc ion binding"/>
    <property type="evidence" value="ECO:0007669"/>
    <property type="project" value="InterPro"/>
</dbReference>
<dbReference type="AlphaFoldDB" id="A0A0A2KS45"/>
<keyword evidence="4" id="KW-0539">Nucleus</keyword>
<dbReference type="PROSITE" id="PS00463">
    <property type="entry name" value="ZN2_CY6_FUNGAL_1"/>
    <property type="match status" value="1"/>
</dbReference>
<sequence>MSSPAPKRACDQCHTLKEKCRRISATTSCERCDRLSQTCQTTRDLAKLGRRPRISRKLSYSLPASSFSPVTHNTQTLDLPSPQNNTLYPDFHLPFDKGLYSNPAPFPELDRWERHFLNLMKDILAPSPLDKFLIGPSFHESHRRCFVQSLLRPAPTSTLKNAAVACAAVLLGDQYAQHTKTSVEVGYQRAALTILGLRSLMETFECLVWSEVPTIQIGKCDRCDVVDRFLGLSSAIFAHLYDLCEAGHLMKLAGGRVDVEMVERLDTIQDSLEQWRPSPPPDFVERFTQSEVVAMLARAKVLRLAALLILHRLRHSYGQRDKEAWQLSSAITAEMDMVLRSVGRSIPCTAVPYLVACFETTGAEARAAVIDKIHEVVTFSRQSQLQVRHSLSSVWDARDGGDQIYWCDIGDYMRKTPSTWTDV</sequence>
<keyword evidence="7" id="KW-1185">Reference proteome</keyword>
<dbReference type="InterPro" id="IPR021858">
    <property type="entry name" value="Fun_TF"/>
</dbReference>
<dbReference type="CDD" id="cd00067">
    <property type="entry name" value="GAL4"/>
    <property type="match status" value="1"/>
</dbReference>
<comment type="caution">
    <text evidence="6">The sequence shown here is derived from an EMBL/GenBank/DDBJ whole genome shotgun (WGS) entry which is preliminary data.</text>
</comment>
<dbReference type="SUPFAM" id="SSF57701">
    <property type="entry name" value="Zn2/Cys6 DNA-binding domain"/>
    <property type="match status" value="1"/>
</dbReference>
<name>A0A0A2KS45_PENIT</name>
<gene>
    <name evidence="6" type="ORF">PITC_020710</name>
</gene>
<evidence type="ECO:0000313" key="7">
    <source>
        <dbReference type="Proteomes" id="UP000030104"/>
    </source>
</evidence>
<dbReference type="Pfam" id="PF11951">
    <property type="entry name" value="Fungal_trans_2"/>
    <property type="match status" value="1"/>
</dbReference>
<keyword evidence="1" id="KW-0805">Transcription regulation</keyword>